<dbReference type="RefSeq" id="WP_235058236.1">
    <property type="nucleotide sequence ID" value="NZ_JAKFHA010000049.1"/>
</dbReference>
<organism evidence="1 2">
    <name type="scientific">Yinghuangia soli</name>
    <dbReference type="NCBI Taxonomy" id="2908204"/>
    <lineage>
        <taxon>Bacteria</taxon>
        <taxon>Bacillati</taxon>
        <taxon>Actinomycetota</taxon>
        <taxon>Actinomycetes</taxon>
        <taxon>Kitasatosporales</taxon>
        <taxon>Streptomycetaceae</taxon>
        <taxon>Yinghuangia</taxon>
    </lineage>
</organism>
<proteinExistence type="predicted"/>
<evidence type="ECO:0000313" key="1">
    <source>
        <dbReference type="EMBL" id="MCF2533465.1"/>
    </source>
</evidence>
<sequence>MGAGQCDGTVPMRVVGDPGQVGAPLLRTEVETALATDCVHLCARIFRPGGLGH</sequence>
<dbReference type="AlphaFoldDB" id="A0AA41Q9N1"/>
<reference evidence="1" key="1">
    <citation type="submission" date="2022-01" db="EMBL/GenBank/DDBJ databases">
        <title>Genome-Based Taxonomic Classification of the Phylum Actinobacteria.</title>
        <authorList>
            <person name="Gao Y."/>
        </authorList>
    </citation>
    <scope>NUCLEOTIDE SEQUENCE</scope>
    <source>
        <strain evidence="1">KLBMP 8922</strain>
    </source>
</reference>
<gene>
    <name evidence="1" type="ORF">LZ495_40470</name>
</gene>
<dbReference type="EMBL" id="JAKFHA010000049">
    <property type="protein sequence ID" value="MCF2533465.1"/>
    <property type="molecule type" value="Genomic_DNA"/>
</dbReference>
<name>A0AA41Q9N1_9ACTN</name>
<evidence type="ECO:0000313" key="2">
    <source>
        <dbReference type="Proteomes" id="UP001165378"/>
    </source>
</evidence>
<protein>
    <submittedName>
        <fullName evidence="1">Uncharacterized protein</fullName>
    </submittedName>
</protein>
<dbReference type="Proteomes" id="UP001165378">
    <property type="component" value="Unassembled WGS sequence"/>
</dbReference>
<comment type="caution">
    <text evidence="1">The sequence shown here is derived from an EMBL/GenBank/DDBJ whole genome shotgun (WGS) entry which is preliminary data.</text>
</comment>
<keyword evidence="2" id="KW-1185">Reference proteome</keyword>
<accession>A0AA41Q9N1</accession>